<evidence type="ECO:0000313" key="2">
    <source>
        <dbReference type="EMBL" id="PSN82529.1"/>
    </source>
</evidence>
<protein>
    <recommendedName>
        <fullName evidence="1">Nudix hydrolase domain-containing protein</fullName>
    </recommendedName>
</protein>
<dbReference type="AlphaFoldDB" id="A0A2R6A862"/>
<dbReference type="SUPFAM" id="SSF55811">
    <property type="entry name" value="Nudix"/>
    <property type="match status" value="1"/>
</dbReference>
<feature type="domain" description="Nudix hydrolase" evidence="1">
    <location>
        <begin position="71"/>
        <end position="172"/>
    </location>
</feature>
<name>A0A2R6A862_9ARCH</name>
<comment type="caution">
    <text evidence="2">The sequence shown here is derived from an EMBL/GenBank/DDBJ whole genome shotgun (WGS) entry which is preliminary data.</text>
</comment>
<reference evidence="2 3" key="1">
    <citation type="submission" date="2017-04" db="EMBL/GenBank/DDBJ databases">
        <title>Novel microbial lineages endemic to geothermal iron-oxide mats fill important gaps in the evolutionary history of Archaea.</title>
        <authorList>
            <person name="Jay Z.J."/>
            <person name="Beam J.P."/>
            <person name="Dlakic M."/>
            <person name="Rusch D.B."/>
            <person name="Kozubal M.A."/>
            <person name="Inskeep W.P."/>
        </authorList>
    </citation>
    <scope>NUCLEOTIDE SEQUENCE [LARGE SCALE GENOMIC DNA]</scope>
    <source>
        <strain evidence="2">BE_D</strain>
    </source>
</reference>
<dbReference type="Proteomes" id="UP000240569">
    <property type="component" value="Unassembled WGS sequence"/>
</dbReference>
<dbReference type="InterPro" id="IPR000086">
    <property type="entry name" value="NUDIX_hydrolase_dom"/>
</dbReference>
<evidence type="ECO:0000259" key="1">
    <source>
        <dbReference type="Pfam" id="PF00293"/>
    </source>
</evidence>
<dbReference type="InterPro" id="IPR015797">
    <property type="entry name" value="NUDIX_hydrolase-like_dom_sf"/>
</dbReference>
<gene>
    <name evidence="2" type="ORF">B9Q02_11575</name>
</gene>
<dbReference type="EMBL" id="NEXD01000147">
    <property type="protein sequence ID" value="PSN82529.1"/>
    <property type="molecule type" value="Genomic_DNA"/>
</dbReference>
<dbReference type="Gene3D" id="3.90.79.10">
    <property type="entry name" value="Nucleoside Triphosphate Pyrophosphohydrolase"/>
    <property type="match status" value="1"/>
</dbReference>
<evidence type="ECO:0000313" key="3">
    <source>
        <dbReference type="Proteomes" id="UP000240569"/>
    </source>
</evidence>
<dbReference type="Pfam" id="PF00293">
    <property type="entry name" value="NUDIX"/>
    <property type="match status" value="1"/>
</dbReference>
<proteinExistence type="predicted"/>
<accession>A0A2R6A862</accession>
<organism evidence="2 3">
    <name type="scientific">Candidatus Marsarchaeota G1 archaeon BE_D</name>
    <dbReference type="NCBI Taxonomy" id="1978156"/>
    <lineage>
        <taxon>Archaea</taxon>
        <taxon>Candidatus Marsarchaeota</taxon>
        <taxon>Candidatus Marsarchaeota group 1</taxon>
    </lineage>
</organism>
<sequence length="180" mass="20718">MPTTRKFADFGKNLPYYCMDTIPDGGMCLSVFLVITQKTTGLVLMGKVNPEFAEWEHIGAINRERLLRIADKWMLPASHFIVYESPNEAAKRVLKEQLGLQNLELKGPFVYSEVYDIERANIKNHWDLEFVYTGELEKLPPQNPAWKELGFVDVNALNDKEFARNHQDILANLGIRKVSY</sequence>